<dbReference type="AlphaFoldDB" id="A0A857C341"/>
<dbReference type="KEGG" id="siw:GH266_02355"/>
<dbReference type="EMBL" id="CP046908">
    <property type="protein sequence ID" value="QGZ33446.1"/>
    <property type="molecule type" value="Genomic_DNA"/>
</dbReference>
<evidence type="ECO:0000256" key="1">
    <source>
        <dbReference type="SAM" id="MobiDB-lite"/>
    </source>
</evidence>
<dbReference type="OrthoDB" id="8198425at2"/>
<accession>A0A857C341</accession>
<feature type="domain" description="DUF4261" evidence="2">
    <location>
        <begin position="185"/>
        <end position="257"/>
    </location>
</feature>
<dbReference type="RefSeq" id="WP_158192463.1">
    <property type="nucleotide sequence ID" value="NZ_CP046908.1"/>
</dbReference>
<evidence type="ECO:0000313" key="4">
    <source>
        <dbReference type="Proteomes" id="UP000435648"/>
    </source>
</evidence>
<sequence length="320" mass="34110">MSERFFSLVLLDAPRPLDMAALVLQLRQITAPIGLSVELTRDAQGGEPAMVAIGGVPVTVIAKDVPVPTGTMDRAVAASIAWKDASAVVAVHGAHVIVGCVLQPENHEQALHFAMLTTFVAAAALDVSGGLGAYWASGEMMLSPDGMRSAVRAMLSKTLPVEDWVNLMWFRGETAGQRQMIGAATIGVRPFLGMEIEFLPAPQQPVELAQRIFGLVRYLLMHGMVIRDGETIGNSETDITRVRFLENGTRVPGRVIQLALETGNDPVQEAPAVSPAPQPSTDAFASGAPGRQHPEAMVAFPDPSAGIVPRRPVFGRRGRD</sequence>
<dbReference type="Proteomes" id="UP000435648">
    <property type="component" value="Chromosome"/>
</dbReference>
<evidence type="ECO:0000259" key="2">
    <source>
        <dbReference type="Pfam" id="PF14080"/>
    </source>
</evidence>
<dbReference type="Pfam" id="PF14080">
    <property type="entry name" value="DUF4261"/>
    <property type="match status" value="1"/>
</dbReference>
<feature type="region of interest" description="Disordered" evidence="1">
    <location>
        <begin position="267"/>
        <end position="320"/>
    </location>
</feature>
<gene>
    <name evidence="3" type="ORF">GH266_02355</name>
</gene>
<reference evidence="3 4" key="1">
    <citation type="submission" date="2019-12" db="EMBL/GenBank/DDBJ databases">
        <title>The genome of Stappia indica PHM037.</title>
        <authorList>
            <person name="Kacar D."/>
            <person name="Galan B."/>
            <person name="Canedo L."/>
            <person name="Rodriguez P."/>
            <person name="de la Calle F."/>
            <person name="Garcia J.L."/>
        </authorList>
    </citation>
    <scope>NUCLEOTIDE SEQUENCE [LARGE SCALE GENOMIC DNA]</scope>
    <source>
        <strain evidence="3 4">PHM037</strain>
    </source>
</reference>
<organism evidence="3 4">
    <name type="scientific">Stappia indica</name>
    <dbReference type="NCBI Taxonomy" id="538381"/>
    <lineage>
        <taxon>Bacteria</taxon>
        <taxon>Pseudomonadati</taxon>
        <taxon>Pseudomonadota</taxon>
        <taxon>Alphaproteobacteria</taxon>
        <taxon>Hyphomicrobiales</taxon>
        <taxon>Stappiaceae</taxon>
        <taxon>Stappia</taxon>
    </lineage>
</organism>
<protein>
    <submittedName>
        <fullName evidence="3">DUF4261 domain-containing protein</fullName>
    </submittedName>
</protein>
<proteinExistence type="predicted"/>
<evidence type="ECO:0000313" key="3">
    <source>
        <dbReference type="EMBL" id="QGZ33446.1"/>
    </source>
</evidence>
<dbReference type="InterPro" id="IPR025357">
    <property type="entry name" value="DUF4261"/>
</dbReference>
<name>A0A857C341_9HYPH</name>